<keyword evidence="1" id="KW-0472">Membrane</keyword>
<accession>A0A0U5G3T1</accession>
<name>A0A0U5G3T1_ASPCI</name>
<dbReference type="Proteomes" id="UP000054771">
    <property type="component" value="Unassembled WGS sequence"/>
</dbReference>
<proteinExistence type="predicted"/>
<reference evidence="3" key="1">
    <citation type="journal article" date="2016" name="Genome Announc.">
        <title>Draft genome sequences of fungus Aspergillus calidoustus.</title>
        <authorList>
            <person name="Horn F."/>
            <person name="Linde J."/>
            <person name="Mattern D.J."/>
            <person name="Walther G."/>
            <person name="Guthke R."/>
            <person name="Scherlach K."/>
            <person name="Martin K."/>
            <person name="Brakhage A.A."/>
            <person name="Petzke L."/>
            <person name="Valiante V."/>
        </authorList>
    </citation>
    <scope>NUCLEOTIDE SEQUENCE [LARGE SCALE GENOMIC DNA]</scope>
    <source>
        <strain evidence="3">SF006504</strain>
    </source>
</reference>
<keyword evidence="1" id="KW-1133">Transmembrane helix</keyword>
<dbReference type="OMA" id="WKWQSSW"/>
<evidence type="ECO:0000256" key="1">
    <source>
        <dbReference type="SAM" id="Phobius"/>
    </source>
</evidence>
<evidence type="ECO:0000313" key="3">
    <source>
        <dbReference type="Proteomes" id="UP000054771"/>
    </source>
</evidence>
<dbReference type="AlphaFoldDB" id="A0A0U5G3T1"/>
<gene>
    <name evidence="2" type="ORF">ASPCAL07464</name>
</gene>
<evidence type="ECO:0000313" key="2">
    <source>
        <dbReference type="EMBL" id="CEL06358.1"/>
    </source>
</evidence>
<organism evidence="2 3">
    <name type="scientific">Aspergillus calidoustus</name>
    <dbReference type="NCBI Taxonomy" id="454130"/>
    <lineage>
        <taxon>Eukaryota</taxon>
        <taxon>Fungi</taxon>
        <taxon>Dikarya</taxon>
        <taxon>Ascomycota</taxon>
        <taxon>Pezizomycotina</taxon>
        <taxon>Eurotiomycetes</taxon>
        <taxon>Eurotiomycetidae</taxon>
        <taxon>Eurotiales</taxon>
        <taxon>Aspergillaceae</taxon>
        <taxon>Aspergillus</taxon>
        <taxon>Aspergillus subgen. Nidulantes</taxon>
    </lineage>
</organism>
<keyword evidence="1" id="KW-0812">Transmembrane</keyword>
<protein>
    <submittedName>
        <fullName evidence="2">Uncharacterized protein</fullName>
    </submittedName>
</protein>
<dbReference type="EMBL" id="CDMC01000005">
    <property type="protein sequence ID" value="CEL06358.1"/>
    <property type="molecule type" value="Genomic_DNA"/>
</dbReference>
<sequence length="256" mass="28346">MVLQTLLDYLSVGLPQIPVGGTAPSRNTTNPRYGAEDIHEVVSWLEFNYSTITQRYGVPLRLKQIQSEPAASPPAAIRDEPQFQLRFAELVLPRVRRSLRAAFEQLASELAVRRLSPVTFDGGSAAFIVDLFRPDTAFIAVGGSAASSPNRAPGDLKVSWKWQSSWRYSQTLAEQREYKQVLAQDNFYMRQHNARYGYILTDTELVAVKRLEGSGRLAVSTAVAWTQGGVGVLSVLLALWYLGMLAAEDGSWILNA</sequence>
<dbReference type="OrthoDB" id="4367324at2759"/>
<feature type="transmembrane region" description="Helical" evidence="1">
    <location>
        <begin position="217"/>
        <end position="242"/>
    </location>
</feature>
<keyword evidence="3" id="KW-1185">Reference proteome</keyword>
<dbReference type="STRING" id="454130.A0A0U5G3T1"/>